<name>A0ABM9I2V2_9GAMM</name>
<keyword evidence="2" id="KW-1185">Reference proteome</keyword>
<dbReference type="Proteomes" id="UP001162030">
    <property type="component" value="Chromosome"/>
</dbReference>
<organism evidence="1 2">
    <name type="scientific">Methylocaldum szegediense</name>
    <dbReference type="NCBI Taxonomy" id="73780"/>
    <lineage>
        <taxon>Bacteria</taxon>
        <taxon>Pseudomonadati</taxon>
        <taxon>Pseudomonadota</taxon>
        <taxon>Gammaproteobacteria</taxon>
        <taxon>Methylococcales</taxon>
        <taxon>Methylococcaceae</taxon>
        <taxon>Methylocaldum</taxon>
    </lineage>
</organism>
<accession>A0ABM9I2V2</accession>
<gene>
    <name evidence="1" type="ORF">MSZNOR_2601</name>
</gene>
<sequence>MPTYIFSLPTLDALLGRADHTPTDRRKCIKDEISGFDKDFRRRPRCLLVGSFDLSPSTGLS</sequence>
<reference evidence="1 2" key="1">
    <citation type="submission" date="2023-03" db="EMBL/GenBank/DDBJ databases">
        <authorList>
            <person name="Pearce D."/>
        </authorList>
    </citation>
    <scope>NUCLEOTIDE SEQUENCE [LARGE SCALE GENOMIC DNA]</scope>
    <source>
        <strain evidence="1">Msz</strain>
    </source>
</reference>
<proteinExistence type="predicted"/>
<protein>
    <submittedName>
        <fullName evidence="1">Uncharacterized protein</fullName>
    </submittedName>
</protein>
<evidence type="ECO:0000313" key="1">
    <source>
        <dbReference type="EMBL" id="CAI8855869.1"/>
    </source>
</evidence>
<dbReference type="EMBL" id="OX458333">
    <property type="protein sequence ID" value="CAI8855869.1"/>
    <property type="molecule type" value="Genomic_DNA"/>
</dbReference>
<evidence type="ECO:0000313" key="2">
    <source>
        <dbReference type="Proteomes" id="UP001162030"/>
    </source>
</evidence>